<dbReference type="OrthoDB" id="213201at2"/>
<name>A0A517RB04_9PLAN</name>
<protein>
    <submittedName>
        <fullName evidence="1">Uncharacterized protein</fullName>
    </submittedName>
</protein>
<organism evidence="1 2">
    <name type="scientific">Gimesia alba</name>
    <dbReference type="NCBI Taxonomy" id="2527973"/>
    <lineage>
        <taxon>Bacteria</taxon>
        <taxon>Pseudomonadati</taxon>
        <taxon>Planctomycetota</taxon>
        <taxon>Planctomycetia</taxon>
        <taxon>Planctomycetales</taxon>
        <taxon>Planctomycetaceae</taxon>
        <taxon>Gimesia</taxon>
    </lineage>
</organism>
<evidence type="ECO:0000313" key="2">
    <source>
        <dbReference type="Proteomes" id="UP000317171"/>
    </source>
</evidence>
<accession>A0A517RB04</accession>
<dbReference type="Proteomes" id="UP000317171">
    <property type="component" value="Chromosome"/>
</dbReference>
<evidence type="ECO:0000313" key="1">
    <source>
        <dbReference type="EMBL" id="QDT41070.1"/>
    </source>
</evidence>
<keyword evidence="2" id="KW-1185">Reference proteome</keyword>
<dbReference type="KEGG" id="gaz:Pan241w_11290"/>
<gene>
    <name evidence="1" type="ORF">Pan241w_11290</name>
</gene>
<dbReference type="AlphaFoldDB" id="A0A517RB04"/>
<reference evidence="1 2" key="1">
    <citation type="submission" date="2019-02" db="EMBL/GenBank/DDBJ databases">
        <title>Deep-cultivation of Planctomycetes and their phenomic and genomic characterization uncovers novel biology.</title>
        <authorList>
            <person name="Wiegand S."/>
            <person name="Jogler M."/>
            <person name="Boedeker C."/>
            <person name="Pinto D."/>
            <person name="Vollmers J."/>
            <person name="Rivas-Marin E."/>
            <person name="Kohn T."/>
            <person name="Peeters S.H."/>
            <person name="Heuer A."/>
            <person name="Rast P."/>
            <person name="Oberbeckmann S."/>
            <person name="Bunk B."/>
            <person name="Jeske O."/>
            <person name="Meyerdierks A."/>
            <person name="Storesund J.E."/>
            <person name="Kallscheuer N."/>
            <person name="Luecker S."/>
            <person name="Lage O.M."/>
            <person name="Pohl T."/>
            <person name="Merkel B.J."/>
            <person name="Hornburger P."/>
            <person name="Mueller R.-W."/>
            <person name="Bruemmer F."/>
            <person name="Labrenz M."/>
            <person name="Spormann A.M."/>
            <person name="Op den Camp H."/>
            <person name="Overmann J."/>
            <person name="Amann R."/>
            <person name="Jetten M.S.M."/>
            <person name="Mascher T."/>
            <person name="Medema M.H."/>
            <person name="Devos D.P."/>
            <person name="Kaster A.-K."/>
            <person name="Ovreas L."/>
            <person name="Rohde M."/>
            <person name="Galperin M.Y."/>
            <person name="Jogler C."/>
        </authorList>
    </citation>
    <scope>NUCLEOTIDE SEQUENCE [LARGE SCALE GENOMIC DNA]</scope>
    <source>
        <strain evidence="1 2">Pan241w</strain>
    </source>
</reference>
<sequence>MTTPQITGPSIETESHAAFDGTIAVDMYDLMFHDSDDVKPASSQADKGTALKNQVAFARNFAGLALDARLVTDTDADTNFPLATHIIAVMDCTSATFEKGDMVAAVEAASGTALENQKVVKTLDPTLAIGRVTKRYASATTRVECEFIAAQIRNMAANPAKGPLVCGGSNVETLTANKTLTVDDARVQVLDPGGAARDVTLPAEALSYGDSFIIDNTADAAEAITVKDDSPATVGTVSQNEVGIFFCDGTTWRMLQGARV</sequence>
<dbReference type="EMBL" id="CP036269">
    <property type="protein sequence ID" value="QDT41070.1"/>
    <property type="molecule type" value="Genomic_DNA"/>
</dbReference>
<proteinExistence type="predicted"/>
<dbReference type="RefSeq" id="WP_145212070.1">
    <property type="nucleotide sequence ID" value="NZ_CP036269.1"/>
</dbReference>